<evidence type="ECO:0000259" key="5">
    <source>
        <dbReference type="Pfam" id="PF01555"/>
    </source>
</evidence>
<name>A0A927PZP1_9ACTN</name>
<dbReference type="Gene3D" id="3.40.50.150">
    <property type="entry name" value="Vaccinia Virus protein VP39"/>
    <property type="match status" value="1"/>
</dbReference>
<proteinExistence type="inferred from homology"/>
<dbReference type="InterPro" id="IPR029063">
    <property type="entry name" value="SAM-dependent_MTases_sf"/>
</dbReference>
<gene>
    <name evidence="6" type="ORF">IE331_13035</name>
</gene>
<organism evidence="6 7">
    <name type="scientific">Nocardioides donggukensis</name>
    <dbReference type="NCBI Taxonomy" id="2774019"/>
    <lineage>
        <taxon>Bacteria</taxon>
        <taxon>Bacillati</taxon>
        <taxon>Actinomycetota</taxon>
        <taxon>Actinomycetes</taxon>
        <taxon>Propionibacteriales</taxon>
        <taxon>Nocardioidaceae</taxon>
        <taxon>Nocardioides</taxon>
    </lineage>
</organism>
<dbReference type="AlphaFoldDB" id="A0A927PZP1"/>
<accession>A0A927PZP1</accession>
<dbReference type="InterPro" id="IPR002295">
    <property type="entry name" value="N4/N6-MTase_EcoPI_Mod-like"/>
</dbReference>
<comment type="similarity">
    <text evidence="1">Belongs to the N(4)/N(6)-methyltransferase family.</text>
</comment>
<evidence type="ECO:0000256" key="1">
    <source>
        <dbReference type="ARBA" id="ARBA00006594"/>
    </source>
</evidence>
<evidence type="ECO:0000313" key="6">
    <source>
        <dbReference type="EMBL" id="MBD8870553.1"/>
    </source>
</evidence>
<dbReference type="PRINTS" id="PR00506">
    <property type="entry name" value="D21N6MTFRASE"/>
</dbReference>
<dbReference type="PROSITE" id="PS00092">
    <property type="entry name" value="N6_MTASE"/>
    <property type="match status" value="1"/>
</dbReference>
<keyword evidence="7" id="KW-1185">Reference proteome</keyword>
<dbReference type="InterPro" id="IPR002052">
    <property type="entry name" value="DNA_methylase_N6_adenine_CS"/>
</dbReference>
<comment type="caution">
    <text evidence="6">The sequence shown here is derived from an EMBL/GenBank/DDBJ whole genome shotgun (WGS) entry which is preliminary data.</text>
</comment>
<feature type="domain" description="DNA methylase N-4/N-6" evidence="5">
    <location>
        <begin position="31"/>
        <end position="335"/>
    </location>
</feature>
<dbReference type="RefSeq" id="WP_192143839.1">
    <property type="nucleotide sequence ID" value="NZ_JACYXZ010000003.1"/>
</dbReference>
<dbReference type="EMBL" id="JACYXZ010000003">
    <property type="protein sequence ID" value="MBD8870553.1"/>
    <property type="molecule type" value="Genomic_DNA"/>
</dbReference>
<evidence type="ECO:0000256" key="4">
    <source>
        <dbReference type="ARBA" id="ARBA00022691"/>
    </source>
</evidence>
<reference evidence="6" key="1">
    <citation type="submission" date="2020-09" db="EMBL/GenBank/DDBJ databases">
        <title>Nocardioides sp. strain MJB4 16S ribosomal RNA gene Genome sequencing and assembly.</title>
        <authorList>
            <person name="Kim I."/>
        </authorList>
    </citation>
    <scope>NUCLEOTIDE SEQUENCE</scope>
    <source>
        <strain evidence="6">MJB4</strain>
    </source>
</reference>
<protein>
    <submittedName>
        <fullName evidence="6">Site-specific DNA-methyltransferase</fullName>
    </submittedName>
</protein>
<dbReference type="Pfam" id="PF01555">
    <property type="entry name" value="N6_N4_Mtase"/>
    <property type="match status" value="1"/>
</dbReference>
<dbReference type="GO" id="GO:0032259">
    <property type="term" value="P:methylation"/>
    <property type="evidence" value="ECO:0007669"/>
    <property type="project" value="UniProtKB-KW"/>
</dbReference>
<dbReference type="SUPFAM" id="SSF53335">
    <property type="entry name" value="S-adenosyl-L-methionine-dependent methyltransferases"/>
    <property type="match status" value="1"/>
</dbReference>
<evidence type="ECO:0000313" key="7">
    <source>
        <dbReference type="Proteomes" id="UP000616839"/>
    </source>
</evidence>
<keyword evidence="3" id="KW-0808">Transferase</keyword>
<sequence>MTEASLPGTATNLFLEGDNLDVLPTLPPGSVDVAYLDPPYNTGNDFAYRDRHGSGAGRHEAWTAMMRPRLVAVRELLDARGAVFCSIDDNEVAHLRLLLDEVFGERNFVAQVVVNLNPKGRQLGTFFATSHEYLLVYARDAVRCRLDPTSPHTVLEADFPLTLDDGRRFRHLPLRNTNKKFNPATAGTLHYPLWGDPDTGAVGTEPFPAAHEVWPVFGDGRPAVWRWSAPRVQARPDDLVCRRVAGRLGERVDVFQRDWLHAGRRKKLSTIWLAEEVGSTDTAVAELKAVVGHVFESPKPTGLLRRILDCYPDDAVVLDCFAGSGTTGHATALANAADGGTRRCISVNSAEPTRAGSNAHTAGLLTVSAITRARLVAVAETVGGGLELGRRPG</sequence>
<keyword evidence="4" id="KW-0949">S-adenosyl-L-methionine</keyword>
<dbReference type="GO" id="GO:0008170">
    <property type="term" value="F:N-methyltransferase activity"/>
    <property type="evidence" value="ECO:0007669"/>
    <property type="project" value="InterPro"/>
</dbReference>
<dbReference type="Proteomes" id="UP000616839">
    <property type="component" value="Unassembled WGS sequence"/>
</dbReference>
<dbReference type="InterPro" id="IPR002941">
    <property type="entry name" value="DNA_methylase_N4/N6"/>
</dbReference>
<evidence type="ECO:0000256" key="2">
    <source>
        <dbReference type="ARBA" id="ARBA00022603"/>
    </source>
</evidence>
<evidence type="ECO:0000256" key="3">
    <source>
        <dbReference type="ARBA" id="ARBA00022679"/>
    </source>
</evidence>
<keyword evidence="2" id="KW-0489">Methyltransferase</keyword>
<dbReference type="GO" id="GO:0003677">
    <property type="term" value="F:DNA binding"/>
    <property type="evidence" value="ECO:0007669"/>
    <property type="project" value="InterPro"/>
</dbReference>